<dbReference type="Proteomes" id="UP001303046">
    <property type="component" value="Unassembled WGS sequence"/>
</dbReference>
<sequence>MSSIVAMRLAGSLAAIILSISVVVCAQNIRFRRQAYPPNPAPFQARVEDYNLPPFYQPHPGRDASSLTPIFPFTSEFNNGLDVNPGTRFTVDGNLNVPILGWGIWDYKGGVKVGRANTRMGFGSLQRPTNVLGITSDTLATMAKDGYFNQARQSVPSIPVSVLPGNFVPLRCKPPFCNPFVHNTAFGVDVEPGDDYLFDGGLDFPIPLGPSGVGVRFPLSAQCQKYGNDEPLVVPIRGPLAQFPALVTADNFPLFPFTDQFSTGVEINPANKVSVAGDMNIPVPGWGNFDVDGNVYFGNINVDTKVGYQIRPTNKLNIKPETLALLGQNPAFREARRKAKEVVVGRIPYGYEPIKCKPPYCNPFVHHTGVAVEVEQGYSYEKTGLECDDSFFIGGIDFPLPIGPFGSGVRFPLSGAVEAGTSPYAYAHGHAFNPVSPFDLQAINDDDVTQVGNRQPIRRSPTKKNFDKNKFYQKKFFSGVHGQKYGNSEPLVVPIRGPKAQFPDLVTADKFPLFPFTEQFNTGIEINPANKVSLAGDVNIPVPGWGNWDMDANLYAGHINVDVKTGYLTGPKNPLRIKPETLALLAQNSAFREARKNAKEVVLGRIPYGYEPIKCKPPYCNPFVHHTGVAVEVEQGDDEFFLGGIDFPIPMGAVGGIRFPLSGAFEYGTSPYAYAHGDAFNPVSPFDLKSLDDENLTQTGSVQRRSPGKKINKHEFHKKFFDKLPQ</sequence>
<accession>A0ABR1BXS6</accession>
<comment type="caution">
    <text evidence="1">The sequence shown here is derived from an EMBL/GenBank/DDBJ whole genome shotgun (WGS) entry which is preliminary data.</text>
</comment>
<proteinExistence type="predicted"/>
<dbReference type="PANTHER" id="PTHR36520">
    <property type="entry name" value="PROTEIN CBG13000-RELATED"/>
    <property type="match status" value="1"/>
</dbReference>
<evidence type="ECO:0000313" key="1">
    <source>
        <dbReference type="EMBL" id="KAK6731137.1"/>
    </source>
</evidence>
<name>A0ABR1BXS6_NECAM</name>
<protein>
    <recommendedName>
        <fullName evidence="3">Peptidase A1 domain-containing protein</fullName>
    </recommendedName>
</protein>
<evidence type="ECO:0000313" key="2">
    <source>
        <dbReference type="Proteomes" id="UP001303046"/>
    </source>
</evidence>
<reference evidence="1 2" key="1">
    <citation type="submission" date="2023-08" db="EMBL/GenBank/DDBJ databases">
        <title>A Necator americanus chromosomal reference genome.</title>
        <authorList>
            <person name="Ilik V."/>
            <person name="Petrzelkova K.J."/>
            <person name="Pardy F."/>
            <person name="Fuh T."/>
            <person name="Niatou-Singa F.S."/>
            <person name="Gouil Q."/>
            <person name="Baker L."/>
            <person name="Ritchie M.E."/>
            <person name="Jex A.R."/>
            <person name="Gazzola D."/>
            <person name="Li H."/>
            <person name="Toshio Fujiwara R."/>
            <person name="Zhan B."/>
            <person name="Aroian R.V."/>
            <person name="Pafco B."/>
            <person name="Schwarz E.M."/>
        </authorList>
    </citation>
    <scope>NUCLEOTIDE SEQUENCE [LARGE SCALE GENOMIC DNA]</scope>
    <source>
        <strain evidence="1 2">Aroian</strain>
        <tissue evidence="1">Whole animal</tissue>
    </source>
</reference>
<organism evidence="1 2">
    <name type="scientific">Necator americanus</name>
    <name type="common">Human hookworm</name>
    <dbReference type="NCBI Taxonomy" id="51031"/>
    <lineage>
        <taxon>Eukaryota</taxon>
        <taxon>Metazoa</taxon>
        <taxon>Ecdysozoa</taxon>
        <taxon>Nematoda</taxon>
        <taxon>Chromadorea</taxon>
        <taxon>Rhabditida</taxon>
        <taxon>Rhabditina</taxon>
        <taxon>Rhabditomorpha</taxon>
        <taxon>Strongyloidea</taxon>
        <taxon>Ancylostomatidae</taxon>
        <taxon>Bunostominae</taxon>
        <taxon>Necator</taxon>
    </lineage>
</organism>
<evidence type="ECO:0008006" key="3">
    <source>
        <dbReference type="Google" id="ProtNLM"/>
    </source>
</evidence>
<dbReference type="EMBL" id="JAVFWL010000001">
    <property type="protein sequence ID" value="KAK6731137.1"/>
    <property type="molecule type" value="Genomic_DNA"/>
</dbReference>
<gene>
    <name evidence="1" type="primary">Necator_chrI.g3670</name>
    <name evidence="1" type="ORF">RB195_007541</name>
</gene>
<dbReference type="PANTHER" id="PTHR36520:SF4">
    <property type="entry name" value="DUF3421 DOMAIN-CONTAINING PROTEIN"/>
    <property type="match status" value="1"/>
</dbReference>
<keyword evidence="2" id="KW-1185">Reference proteome</keyword>